<dbReference type="InterPro" id="IPR023174">
    <property type="entry name" value="PDEase_CS"/>
</dbReference>
<dbReference type="CDD" id="cd00077">
    <property type="entry name" value="HDc"/>
    <property type="match status" value="1"/>
</dbReference>
<organism evidence="9 10">
    <name type="scientific">Reticulomyxa filosa</name>
    <dbReference type="NCBI Taxonomy" id="46433"/>
    <lineage>
        <taxon>Eukaryota</taxon>
        <taxon>Sar</taxon>
        <taxon>Rhizaria</taxon>
        <taxon>Retaria</taxon>
        <taxon>Foraminifera</taxon>
        <taxon>Monothalamids</taxon>
        <taxon>Reticulomyxidae</taxon>
        <taxon>Reticulomyxa</taxon>
    </lineage>
</organism>
<feature type="binding site" evidence="4">
    <location>
        <position position="312"/>
    </location>
    <ligand>
        <name>Zn(2+)</name>
        <dbReference type="ChEBI" id="CHEBI:29105"/>
        <label>1</label>
    </ligand>
</feature>
<evidence type="ECO:0000256" key="5">
    <source>
        <dbReference type="RuleBase" id="RU363067"/>
    </source>
</evidence>
<dbReference type="PRINTS" id="PR00387">
    <property type="entry name" value="PDIESTERASE1"/>
</dbReference>
<dbReference type="InterPro" id="IPR023088">
    <property type="entry name" value="PDEase"/>
</dbReference>
<dbReference type="Pfam" id="PF00233">
    <property type="entry name" value="PDEase_I"/>
    <property type="match status" value="2"/>
</dbReference>
<dbReference type="AlphaFoldDB" id="X6LDT0"/>
<evidence type="ECO:0000256" key="1">
    <source>
        <dbReference type="ARBA" id="ARBA00022723"/>
    </source>
</evidence>
<keyword evidence="7" id="KW-0812">Transmembrane</keyword>
<dbReference type="OrthoDB" id="295473at2759"/>
<dbReference type="InterPro" id="IPR036971">
    <property type="entry name" value="PDEase_catalytic_dom_sf"/>
</dbReference>
<reference evidence="9 10" key="1">
    <citation type="journal article" date="2013" name="Curr. Biol.">
        <title>The Genome of the Foraminiferan Reticulomyxa filosa.</title>
        <authorList>
            <person name="Glockner G."/>
            <person name="Hulsmann N."/>
            <person name="Schleicher M."/>
            <person name="Noegel A.A."/>
            <person name="Eichinger L."/>
            <person name="Gallinger C."/>
            <person name="Pawlowski J."/>
            <person name="Sierra R."/>
            <person name="Euteneuer U."/>
            <person name="Pillet L."/>
            <person name="Moustafa A."/>
            <person name="Platzer M."/>
            <person name="Groth M."/>
            <person name="Szafranski K."/>
            <person name="Schliwa M."/>
        </authorList>
    </citation>
    <scope>NUCLEOTIDE SEQUENCE [LARGE SCALE GENOMIC DNA]</scope>
</reference>
<dbReference type="GO" id="GO:0007165">
    <property type="term" value="P:signal transduction"/>
    <property type="evidence" value="ECO:0007669"/>
    <property type="project" value="InterPro"/>
</dbReference>
<comment type="similarity">
    <text evidence="5">Belongs to the cyclic nucleotide phosphodiesterase family.</text>
</comment>
<evidence type="ECO:0000259" key="8">
    <source>
        <dbReference type="PROSITE" id="PS51845"/>
    </source>
</evidence>
<keyword evidence="10" id="KW-1185">Reference proteome</keyword>
<dbReference type="GO" id="GO:0046872">
    <property type="term" value="F:metal ion binding"/>
    <property type="evidence" value="ECO:0007669"/>
    <property type="project" value="UniProtKB-KW"/>
</dbReference>
<dbReference type="Gene3D" id="1.10.1300.10">
    <property type="entry name" value="3'5'-cyclic nucleotide phosphodiesterase, catalytic domain"/>
    <property type="match status" value="1"/>
</dbReference>
<dbReference type="InterPro" id="IPR003607">
    <property type="entry name" value="HD/PDEase_dom"/>
</dbReference>
<feature type="transmembrane region" description="Helical" evidence="7">
    <location>
        <begin position="449"/>
        <end position="468"/>
    </location>
</feature>
<keyword evidence="2 5" id="KW-0378">Hydrolase</keyword>
<comment type="cofactor">
    <cofactor evidence="5">
        <name>a divalent metal cation</name>
        <dbReference type="ChEBI" id="CHEBI:60240"/>
    </cofactor>
    <text evidence="5">Binds 2 divalent metal cations per subunit. Site 1 may preferentially bind zinc ions, while site 2 has a preference for magnesium and/or manganese ions.</text>
</comment>
<feature type="binding site" evidence="4">
    <location>
        <position position="349"/>
    </location>
    <ligand>
        <name>Zn(2+)</name>
        <dbReference type="ChEBI" id="CHEBI:29105"/>
        <label>1</label>
    </ligand>
</feature>
<feature type="compositionally biased region" description="Low complexity" evidence="6">
    <location>
        <begin position="107"/>
        <end position="125"/>
    </location>
</feature>
<gene>
    <name evidence="9" type="ORF">RFI_37754</name>
</gene>
<evidence type="ECO:0000256" key="3">
    <source>
        <dbReference type="PIRSR" id="PIRSR623088-1"/>
    </source>
</evidence>
<dbReference type="PROSITE" id="PS00126">
    <property type="entry name" value="PDEASE_I_1"/>
    <property type="match status" value="1"/>
</dbReference>
<dbReference type="GO" id="GO:0004114">
    <property type="term" value="F:3',5'-cyclic-nucleotide phosphodiesterase activity"/>
    <property type="evidence" value="ECO:0007669"/>
    <property type="project" value="InterPro"/>
</dbReference>
<comment type="caution">
    <text evidence="9">The sequence shown here is derived from an EMBL/GenBank/DDBJ whole genome shotgun (WGS) entry which is preliminary data.</text>
</comment>
<proteinExistence type="inferred from homology"/>
<keyword evidence="1 4" id="KW-0479">Metal-binding</keyword>
<dbReference type="InterPro" id="IPR002073">
    <property type="entry name" value="PDEase_catalytic_dom"/>
</dbReference>
<sequence length="594" mass="67362">MLNPTHKDASSPSYRVSYANLDDRLKNRVFKRVFPKKEPSETNSLDMTALKLATDANTFDNANTANTANNNKNNNNNDNNDNNDNNNIDNSITININATNAANATNANNINNANQNSNINENDNWSDNDEKHTTELNFDSDSDLMSELSVSKGVSLLGQGNVSMGSQRAGFFNQTGRNFSSLVSIKKWDSMPTVLLRGGSIATNYSTVSSSPHLLQPPKGVPALVTLQPVQSNVPCDVMSKYHDKINKWEFDAFEFINDPETYGLGLTLMAFHICKYTGLLECCEIDADRFWNFSYQVQKGYRNNPYHNHYHACDVLVSTYYYLKTRFMKSHMTIWDEFGGYVAAMVHDVGHDGFNNAFHLATASNLALLYGDASLLENYHVSETFRILSQTDCNWMQSHPLSVRRYLGVLIRQIILGTDMKHHGTNMANLNEIVKVLRYTYFAYVCKIRMRFFVCFVCLAILLSLKLKNNNNNKRSMTIMEESKNEMDIYEQLCLTPLFRLMDCPPLADLSKIEDDGFALLHPNQAIVEDIVSEDSPLRVDGIVNERFFLMEIVVHLADVSNPAKPWEIAKAWAYRVMEEFYCQVHSSQSVLV</sequence>
<feature type="binding site" evidence="4">
    <location>
        <position position="349"/>
    </location>
    <ligand>
        <name>Zn(2+)</name>
        <dbReference type="ChEBI" id="CHEBI:29105"/>
        <label>2</label>
    </ligand>
</feature>
<feature type="domain" description="PDEase" evidence="8">
    <location>
        <begin position="226"/>
        <end position="594"/>
    </location>
</feature>
<accession>X6LDT0</accession>
<evidence type="ECO:0000256" key="6">
    <source>
        <dbReference type="SAM" id="MobiDB-lite"/>
    </source>
</evidence>
<dbReference type="Proteomes" id="UP000023152">
    <property type="component" value="Unassembled WGS sequence"/>
</dbReference>
<feature type="binding site" evidence="4">
    <location>
        <position position="560"/>
    </location>
    <ligand>
        <name>Zn(2+)</name>
        <dbReference type="ChEBI" id="CHEBI:29105"/>
        <label>1</label>
    </ligand>
</feature>
<feature type="binding site" evidence="4">
    <location>
        <position position="348"/>
    </location>
    <ligand>
        <name>Zn(2+)</name>
        <dbReference type="ChEBI" id="CHEBI:29105"/>
        <label>1</label>
    </ligand>
</feature>
<keyword evidence="7" id="KW-0472">Membrane</keyword>
<keyword evidence="7" id="KW-1133">Transmembrane helix</keyword>
<name>X6LDT0_RETFI</name>
<feature type="active site" description="Proton donor" evidence="3">
    <location>
        <position position="308"/>
    </location>
</feature>
<evidence type="ECO:0000256" key="4">
    <source>
        <dbReference type="PIRSR" id="PIRSR623088-3"/>
    </source>
</evidence>
<evidence type="ECO:0000256" key="2">
    <source>
        <dbReference type="ARBA" id="ARBA00022801"/>
    </source>
</evidence>
<dbReference type="PANTHER" id="PTHR11347">
    <property type="entry name" value="CYCLIC NUCLEOTIDE PHOSPHODIESTERASE"/>
    <property type="match status" value="1"/>
</dbReference>
<feature type="region of interest" description="Disordered" evidence="6">
    <location>
        <begin position="107"/>
        <end position="132"/>
    </location>
</feature>
<evidence type="ECO:0000313" key="9">
    <source>
        <dbReference type="EMBL" id="ETN99713.1"/>
    </source>
</evidence>
<feature type="region of interest" description="Disordered" evidence="6">
    <location>
        <begin position="60"/>
        <end position="86"/>
    </location>
</feature>
<dbReference type="PROSITE" id="PS51845">
    <property type="entry name" value="PDEASE_I_2"/>
    <property type="match status" value="1"/>
</dbReference>
<evidence type="ECO:0000256" key="7">
    <source>
        <dbReference type="SAM" id="Phobius"/>
    </source>
</evidence>
<dbReference type="EMBL" id="ASPP01043143">
    <property type="protein sequence ID" value="ETN99713.1"/>
    <property type="molecule type" value="Genomic_DNA"/>
</dbReference>
<protein>
    <recommendedName>
        <fullName evidence="5">Phosphodiesterase</fullName>
        <ecNumber evidence="5">3.1.4.-</ecNumber>
    </recommendedName>
</protein>
<dbReference type="EC" id="3.1.4.-" evidence="5"/>
<evidence type="ECO:0000313" key="10">
    <source>
        <dbReference type="Proteomes" id="UP000023152"/>
    </source>
</evidence>
<dbReference type="SUPFAM" id="SSF109604">
    <property type="entry name" value="HD-domain/PDEase-like"/>
    <property type="match status" value="1"/>
</dbReference>